<dbReference type="GO" id="GO:0004190">
    <property type="term" value="F:aspartic-type endopeptidase activity"/>
    <property type="evidence" value="ECO:0007669"/>
    <property type="project" value="InterPro"/>
</dbReference>
<dbReference type="SUPFAM" id="SSF50630">
    <property type="entry name" value="Acid proteases"/>
    <property type="match status" value="1"/>
</dbReference>
<keyword evidence="2" id="KW-1185">Reference proteome</keyword>
<dbReference type="OrthoDB" id="185963at2"/>
<dbReference type="EMBL" id="CP039852">
    <property type="protein sequence ID" value="QCZ92785.1"/>
    <property type="molecule type" value="Genomic_DNA"/>
</dbReference>
<dbReference type="Gene3D" id="2.40.70.10">
    <property type="entry name" value="Acid Proteases"/>
    <property type="match status" value="1"/>
</dbReference>
<keyword evidence="1" id="KW-0645">Protease</keyword>
<dbReference type="PROSITE" id="PS00141">
    <property type="entry name" value="ASP_PROTEASE"/>
    <property type="match status" value="1"/>
</dbReference>
<keyword evidence="1" id="KW-0378">Hydrolase</keyword>
<dbReference type="EC" id="3.4.23.-" evidence="1"/>
<organism evidence="1 2">
    <name type="scientific">Salinimonas iocasae</name>
    <dbReference type="NCBI Taxonomy" id="2572577"/>
    <lineage>
        <taxon>Bacteria</taxon>
        <taxon>Pseudomonadati</taxon>
        <taxon>Pseudomonadota</taxon>
        <taxon>Gammaproteobacteria</taxon>
        <taxon>Alteromonadales</taxon>
        <taxon>Alteromonadaceae</taxon>
        <taxon>Alteromonas/Salinimonas group</taxon>
        <taxon>Salinimonas</taxon>
    </lineage>
</organism>
<dbReference type="InterPro" id="IPR034122">
    <property type="entry name" value="Retropepsin-like_bacterial"/>
</dbReference>
<dbReference type="AlphaFoldDB" id="A0A5B7YBB4"/>
<evidence type="ECO:0000313" key="2">
    <source>
        <dbReference type="Proteomes" id="UP000304912"/>
    </source>
</evidence>
<protein>
    <submittedName>
        <fullName evidence="1">TIGR02281 family clan AA aspartic protease</fullName>
        <ecNumber evidence="1">3.4.23.-</ecNumber>
    </submittedName>
</protein>
<dbReference type="NCBIfam" id="TIGR02281">
    <property type="entry name" value="clan_AA_DTGA"/>
    <property type="match status" value="1"/>
</dbReference>
<sequence length="169" mass="18332">MSNESSAGKWMFILAWICGLGLLTLIFGDVLESQRNPNQEPESMRIDGQTEVRLRQNRQGHYVTNGTINGQPVTFLIDTGATNVAIPASMQNSLGLTAGRSGLAQTANGVVRVAQTTIDSLTIGDIELSNVQAHLNPGLGDGQILLGMSVLKQLEFTQRQDWLILRTLN</sequence>
<accession>A0A5B7YBB4</accession>
<dbReference type="Proteomes" id="UP000304912">
    <property type="component" value="Chromosome"/>
</dbReference>
<dbReference type="RefSeq" id="WP_139755534.1">
    <property type="nucleotide sequence ID" value="NZ_CP039852.1"/>
</dbReference>
<dbReference type="InterPro" id="IPR021109">
    <property type="entry name" value="Peptidase_aspartic_dom_sf"/>
</dbReference>
<dbReference type="GO" id="GO:0006508">
    <property type="term" value="P:proteolysis"/>
    <property type="evidence" value="ECO:0007669"/>
    <property type="project" value="UniProtKB-KW"/>
</dbReference>
<name>A0A5B7YBB4_9ALTE</name>
<dbReference type="CDD" id="cd05483">
    <property type="entry name" value="retropepsin_like_bacteria"/>
    <property type="match status" value="1"/>
</dbReference>
<gene>
    <name evidence="1" type="ORF">FBQ74_04510</name>
</gene>
<dbReference type="KEGG" id="salk:FBQ74_04510"/>
<reference evidence="1 2" key="1">
    <citation type="submission" date="2019-04" db="EMBL/GenBank/DDBJ databases">
        <title>Salinimonas iocasae sp. nov., a halophilic bacterium isolated from the outer tube casing of tubeworms in Okinawa Trough.</title>
        <authorList>
            <person name="Zhang H."/>
            <person name="Wang H."/>
            <person name="Li C."/>
        </authorList>
    </citation>
    <scope>NUCLEOTIDE SEQUENCE [LARGE SCALE GENOMIC DNA]</scope>
    <source>
        <strain evidence="1 2">KX18D6</strain>
    </source>
</reference>
<proteinExistence type="predicted"/>
<evidence type="ECO:0000313" key="1">
    <source>
        <dbReference type="EMBL" id="QCZ92785.1"/>
    </source>
</evidence>
<dbReference type="InterPro" id="IPR011969">
    <property type="entry name" value="Clan_AA_Asp_peptidase_C"/>
</dbReference>
<dbReference type="Pfam" id="PF13975">
    <property type="entry name" value="gag-asp_proteas"/>
    <property type="match status" value="1"/>
</dbReference>
<dbReference type="InterPro" id="IPR001969">
    <property type="entry name" value="Aspartic_peptidase_AS"/>
</dbReference>